<proteinExistence type="predicted"/>
<dbReference type="SUPFAM" id="SSF51430">
    <property type="entry name" value="NAD(P)-linked oxidoreductase"/>
    <property type="match status" value="1"/>
</dbReference>
<dbReference type="Pfam" id="PF00248">
    <property type="entry name" value="Aldo_ket_red"/>
    <property type="match status" value="1"/>
</dbReference>
<dbReference type="RefSeq" id="WP_307264155.1">
    <property type="nucleotide sequence ID" value="NZ_JAUSVL010000001.1"/>
</dbReference>
<organism evidence="3 4">
    <name type="scientific">Oligosphaera ethanolica</name>
    <dbReference type="NCBI Taxonomy" id="760260"/>
    <lineage>
        <taxon>Bacteria</taxon>
        <taxon>Pseudomonadati</taxon>
        <taxon>Lentisphaerota</taxon>
        <taxon>Oligosphaeria</taxon>
        <taxon>Oligosphaerales</taxon>
        <taxon>Oligosphaeraceae</taxon>
        <taxon>Oligosphaera</taxon>
    </lineage>
</organism>
<keyword evidence="4" id="KW-1185">Reference proteome</keyword>
<dbReference type="GO" id="GO:0005829">
    <property type="term" value="C:cytosol"/>
    <property type="evidence" value="ECO:0007669"/>
    <property type="project" value="TreeGrafter"/>
</dbReference>
<feature type="domain" description="NADP-dependent oxidoreductase" evidence="2">
    <location>
        <begin position="17"/>
        <end position="306"/>
    </location>
</feature>
<evidence type="ECO:0000313" key="4">
    <source>
        <dbReference type="Proteomes" id="UP001238163"/>
    </source>
</evidence>
<dbReference type="InterPro" id="IPR023210">
    <property type="entry name" value="NADP_OxRdtase_dom"/>
</dbReference>
<evidence type="ECO:0000256" key="1">
    <source>
        <dbReference type="ARBA" id="ARBA00023002"/>
    </source>
</evidence>
<dbReference type="CDD" id="cd19082">
    <property type="entry name" value="AKR_AKR10A1_2"/>
    <property type="match status" value="1"/>
</dbReference>
<sequence>MIPKRMINRTDISASVLCFGLSGLGIDGSEQESFALIDHFLAQGGNFVDTARVYSDWFPGERSRSERILGDYMASRKNRDQIVLCTKGVHPALDNMDQTRVNPREIMADLEASLMTLRTDHVDLYLLHRDGIENPVADILGTLDKARQQGKLREYGVSNWTAPRLDEAIDLEKSGQIHGIRMDQEQINVGSGQMNPPSDHTMRDWSLDMAKVLAEANTAVMSYSCQAGGFFQKIAAGRAVDGACKRYDTPRNHERAKRLLALSQQTGIGITQLALLYLLQAKKLQVFPIFRCRTMTQLDDVIKTCQYIDQSIDFADLRDFE</sequence>
<gene>
    <name evidence="3" type="ORF">J3R75_003513</name>
</gene>
<comment type="caution">
    <text evidence="3">The sequence shown here is derived from an EMBL/GenBank/DDBJ whole genome shotgun (WGS) entry which is preliminary data.</text>
</comment>
<dbReference type="Gene3D" id="3.20.20.100">
    <property type="entry name" value="NADP-dependent oxidoreductase domain"/>
    <property type="match status" value="1"/>
</dbReference>
<dbReference type="InterPro" id="IPR050523">
    <property type="entry name" value="AKR_Detox_Biosynth"/>
</dbReference>
<dbReference type="InterPro" id="IPR036812">
    <property type="entry name" value="NAD(P)_OxRdtase_dom_sf"/>
</dbReference>
<dbReference type="Proteomes" id="UP001238163">
    <property type="component" value="Unassembled WGS sequence"/>
</dbReference>
<dbReference type="PRINTS" id="PR00069">
    <property type="entry name" value="ALDKETRDTASE"/>
</dbReference>
<evidence type="ECO:0000313" key="3">
    <source>
        <dbReference type="EMBL" id="MDQ0291406.1"/>
    </source>
</evidence>
<name>A0AAE3VJE4_9BACT</name>
<evidence type="ECO:0000259" key="2">
    <source>
        <dbReference type="Pfam" id="PF00248"/>
    </source>
</evidence>
<dbReference type="InterPro" id="IPR020471">
    <property type="entry name" value="AKR"/>
</dbReference>
<dbReference type="EMBL" id="JAUSVL010000001">
    <property type="protein sequence ID" value="MDQ0291406.1"/>
    <property type="molecule type" value="Genomic_DNA"/>
</dbReference>
<dbReference type="PANTHER" id="PTHR43364:SF4">
    <property type="entry name" value="NAD(P)-LINKED OXIDOREDUCTASE SUPERFAMILY PROTEIN"/>
    <property type="match status" value="1"/>
</dbReference>
<dbReference type="GO" id="GO:0016491">
    <property type="term" value="F:oxidoreductase activity"/>
    <property type="evidence" value="ECO:0007669"/>
    <property type="project" value="UniProtKB-KW"/>
</dbReference>
<keyword evidence="1" id="KW-0560">Oxidoreductase</keyword>
<accession>A0AAE3VJE4</accession>
<dbReference type="AlphaFoldDB" id="A0AAE3VJE4"/>
<dbReference type="PANTHER" id="PTHR43364">
    <property type="entry name" value="NADH-SPECIFIC METHYLGLYOXAL REDUCTASE-RELATED"/>
    <property type="match status" value="1"/>
</dbReference>
<protein>
    <submittedName>
        <fullName evidence="3">Aryl-alcohol dehydrogenase-like predicted oxidoreductase</fullName>
    </submittedName>
</protein>
<reference evidence="3" key="1">
    <citation type="submission" date="2023-07" db="EMBL/GenBank/DDBJ databases">
        <title>Genomic Encyclopedia of Type Strains, Phase IV (KMG-IV): sequencing the most valuable type-strain genomes for metagenomic binning, comparative biology and taxonomic classification.</title>
        <authorList>
            <person name="Goeker M."/>
        </authorList>
    </citation>
    <scope>NUCLEOTIDE SEQUENCE</scope>
    <source>
        <strain evidence="3">DSM 24202</strain>
    </source>
</reference>